<sequence length="166" mass="18059">MICAPSLLAVEHDVALFLSGEPVLDDWLKRRALTNQASGASRTYVITDESRVIGYYALAAGAVTATEAPGKVRRNMPDPIPVMVLGRLAVDQGWQGQGLGLDLLRDAILRTLQAAEIAGIRALLVHALHEQAARFYEHAGFRPSPLRPLAYFLTLADAQKALAFRE</sequence>
<dbReference type="InterPro" id="IPR016181">
    <property type="entry name" value="Acyl_CoA_acyltransferase"/>
</dbReference>
<keyword evidence="4" id="KW-0012">Acyltransferase</keyword>
<dbReference type="PROSITE" id="PS51186">
    <property type="entry name" value="GNAT"/>
    <property type="match status" value="1"/>
</dbReference>
<evidence type="ECO:0000256" key="3">
    <source>
        <dbReference type="ARBA" id="ARBA00022679"/>
    </source>
</evidence>
<dbReference type="AlphaFoldDB" id="E1QK60"/>
<evidence type="ECO:0000313" key="7">
    <source>
        <dbReference type="EMBL" id="ADK85953.1"/>
    </source>
</evidence>
<keyword evidence="3" id="KW-0808">Transferase</keyword>
<protein>
    <submittedName>
        <fullName evidence="7">GCN5-related N-acetyltransferase</fullName>
    </submittedName>
</protein>
<evidence type="ECO:0000256" key="5">
    <source>
        <dbReference type="ARBA" id="ARBA00049880"/>
    </source>
</evidence>
<dbReference type="PANTHER" id="PTHR36449">
    <property type="entry name" value="ACETYLTRANSFERASE-RELATED"/>
    <property type="match status" value="1"/>
</dbReference>
<keyword evidence="2" id="KW-1277">Toxin-antitoxin system</keyword>
<organism evidence="7 8">
    <name type="scientific">Desulfarculus baarsii (strain ATCC 33931 / DSM 2075 / LMG 7858 / VKM B-1802 / 2st14)</name>
    <dbReference type="NCBI Taxonomy" id="644282"/>
    <lineage>
        <taxon>Bacteria</taxon>
        <taxon>Pseudomonadati</taxon>
        <taxon>Thermodesulfobacteriota</taxon>
        <taxon>Desulfarculia</taxon>
        <taxon>Desulfarculales</taxon>
        <taxon>Desulfarculaceae</taxon>
        <taxon>Desulfarculus</taxon>
    </lineage>
</organism>
<keyword evidence="1" id="KW-0678">Repressor</keyword>
<dbReference type="GO" id="GO:0016747">
    <property type="term" value="F:acyltransferase activity, transferring groups other than amino-acyl groups"/>
    <property type="evidence" value="ECO:0007669"/>
    <property type="project" value="InterPro"/>
</dbReference>
<reference evidence="7 8" key="1">
    <citation type="journal article" date="2010" name="Stand. Genomic Sci.">
        <title>Complete genome sequence of Desulfarculus baarsii type strain (2st14).</title>
        <authorList>
            <person name="Sun H."/>
            <person name="Spring S."/>
            <person name="Lapidus A."/>
            <person name="Davenport K."/>
            <person name="Del Rio T.G."/>
            <person name="Tice H."/>
            <person name="Nolan M."/>
            <person name="Copeland A."/>
            <person name="Cheng J.F."/>
            <person name="Lucas S."/>
            <person name="Tapia R."/>
            <person name="Goodwin L."/>
            <person name="Pitluck S."/>
            <person name="Ivanova N."/>
            <person name="Pagani I."/>
            <person name="Mavromatis K."/>
            <person name="Ovchinnikova G."/>
            <person name="Pati A."/>
            <person name="Chen A."/>
            <person name="Palaniappan K."/>
            <person name="Hauser L."/>
            <person name="Chang Y.J."/>
            <person name="Jeffries C.D."/>
            <person name="Detter J.C."/>
            <person name="Han C."/>
            <person name="Rohde M."/>
            <person name="Brambilla E."/>
            <person name="Goker M."/>
            <person name="Woyke T."/>
            <person name="Bristow J."/>
            <person name="Eisen J.A."/>
            <person name="Markowitz V."/>
            <person name="Hugenholtz P."/>
            <person name="Kyrpides N.C."/>
            <person name="Klenk H.P."/>
            <person name="Land M."/>
        </authorList>
    </citation>
    <scope>NUCLEOTIDE SEQUENCE [LARGE SCALE GENOMIC DNA]</scope>
    <source>
        <strain evidence="8">ATCC 33931 / DSM 2075 / LMG 7858 / VKM B-1802 / 2st14</strain>
    </source>
</reference>
<evidence type="ECO:0000256" key="1">
    <source>
        <dbReference type="ARBA" id="ARBA00022491"/>
    </source>
</evidence>
<dbReference type="PANTHER" id="PTHR36449:SF1">
    <property type="entry name" value="ACETYLTRANSFERASE"/>
    <property type="match status" value="1"/>
</dbReference>
<accession>E1QK60</accession>
<comment type="catalytic activity">
    <reaction evidence="5">
        <text>glycyl-tRNA(Gly) + acetyl-CoA = N-acetylglycyl-tRNA(Gly) + CoA + H(+)</text>
        <dbReference type="Rhea" id="RHEA:81867"/>
        <dbReference type="Rhea" id="RHEA-COMP:9683"/>
        <dbReference type="Rhea" id="RHEA-COMP:19766"/>
        <dbReference type="ChEBI" id="CHEBI:15378"/>
        <dbReference type="ChEBI" id="CHEBI:57287"/>
        <dbReference type="ChEBI" id="CHEBI:57288"/>
        <dbReference type="ChEBI" id="CHEBI:78522"/>
        <dbReference type="ChEBI" id="CHEBI:232036"/>
    </reaction>
</comment>
<dbReference type="EMBL" id="CP002085">
    <property type="protein sequence ID" value="ADK85953.1"/>
    <property type="molecule type" value="Genomic_DNA"/>
</dbReference>
<dbReference type="Pfam" id="PF13508">
    <property type="entry name" value="Acetyltransf_7"/>
    <property type="match status" value="1"/>
</dbReference>
<dbReference type="OrthoDB" id="9799147at2"/>
<feature type="domain" description="N-acetyltransferase" evidence="6">
    <location>
        <begin position="1"/>
        <end position="162"/>
    </location>
</feature>
<dbReference type="KEGG" id="dbr:Deba_2599"/>
<dbReference type="STRING" id="644282.Deba_2599"/>
<evidence type="ECO:0000256" key="2">
    <source>
        <dbReference type="ARBA" id="ARBA00022649"/>
    </source>
</evidence>
<dbReference type="Proteomes" id="UP000009047">
    <property type="component" value="Chromosome"/>
</dbReference>
<proteinExistence type="predicted"/>
<dbReference type="InterPro" id="IPR000182">
    <property type="entry name" value="GNAT_dom"/>
</dbReference>
<dbReference type="SUPFAM" id="SSF55729">
    <property type="entry name" value="Acyl-CoA N-acyltransferases (Nat)"/>
    <property type="match status" value="1"/>
</dbReference>
<gene>
    <name evidence="7" type="ordered locus">Deba_2599</name>
</gene>
<dbReference type="RefSeq" id="WP_013259392.1">
    <property type="nucleotide sequence ID" value="NC_014365.1"/>
</dbReference>
<dbReference type="CDD" id="cd04301">
    <property type="entry name" value="NAT_SF"/>
    <property type="match status" value="1"/>
</dbReference>
<keyword evidence="8" id="KW-1185">Reference proteome</keyword>
<dbReference type="eggNOG" id="COG0454">
    <property type="taxonomic scope" value="Bacteria"/>
</dbReference>
<dbReference type="Gene3D" id="3.40.630.30">
    <property type="match status" value="1"/>
</dbReference>
<evidence type="ECO:0000259" key="6">
    <source>
        <dbReference type="PROSITE" id="PS51186"/>
    </source>
</evidence>
<name>E1QK60_DESB2</name>
<evidence type="ECO:0000313" key="8">
    <source>
        <dbReference type="Proteomes" id="UP000009047"/>
    </source>
</evidence>
<evidence type="ECO:0000256" key="4">
    <source>
        <dbReference type="ARBA" id="ARBA00023315"/>
    </source>
</evidence>
<dbReference type="HOGENOM" id="CLU_101288_0_0_7"/>